<evidence type="ECO:0000259" key="1">
    <source>
        <dbReference type="Pfam" id="PF18909"/>
    </source>
</evidence>
<dbReference type="RefSeq" id="YP_009855737.1">
    <property type="nucleotide sequence ID" value="NC_048847.1"/>
</dbReference>
<proteinExistence type="predicted"/>
<accession>A0A6C0R1E4</accession>
<reference evidence="2 3" key="1">
    <citation type="submission" date="2019-12" db="EMBL/GenBank/DDBJ databases">
        <title>Alteromonas phage V22 represents a new genus of marine bacteriophages that requires a novel tail fiber chaperone for host recognition.</title>
        <authorList>
            <person name="Gonzalez-Serrano R."/>
            <person name="Dunne M."/>
            <person name="Rosselli R."/>
            <person name="Martin-Cuadrado A.-B."/>
            <person name="Grosboillot V."/>
            <person name="Zinsli L."/>
            <person name="Roda-Garcia J.J."/>
            <person name="Loessner M.J."/>
            <person name="Rodriguez-Valera F."/>
        </authorList>
    </citation>
    <scope>NUCLEOTIDE SEQUENCE [LARGE SCALE GENOMIC DNA]</scope>
</reference>
<dbReference type="Proteomes" id="UP000479357">
    <property type="component" value="Segment"/>
</dbReference>
<dbReference type="GeneID" id="55626477"/>
<dbReference type="KEGG" id="vg:55626477"/>
<feature type="domain" description="dATP/dGTP diphosphohydrolase N-terminal" evidence="1">
    <location>
        <begin position="3"/>
        <end position="93"/>
    </location>
</feature>
<keyword evidence="3" id="KW-1185">Reference proteome</keyword>
<organism evidence="2 3">
    <name type="scientific">Alteromonas phage vB_AmeM_PT11-V22</name>
    <dbReference type="NCBI Taxonomy" id="2704031"/>
    <lineage>
        <taxon>Viruses</taxon>
        <taxon>Duplodnaviria</taxon>
        <taxon>Heunggongvirae</taxon>
        <taxon>Uroviricota</taxon>
        <taxon>Caudoviricetes</taxon>
        <taxon>Myoalterovirus</taxon>
        <taxon>Myoalterovirus PT11V22</taxon>
    </lineage>
</organism>
<dbReference type="Pfam" id="PF18909">
    <property type="entry name" value="dGTP_diPhyd_N"/>
    <property type="match status" value="1"/>
</dbReference>
<evidence type="ECO:0000313" key="2">
    <source>
        <dbReference type="EMBL" id="QHZ59813.1"/>
    </source>
</evidence>
<dbReference type="InterPro" id="IPR044038">
    <property type="entry name" value="dATP/dGTP_diPOhydrolase_N"/>
</dbReference>
<evidence type="ECO:0000313" key="3">
    <source>
        <dbReference type="Proteomes" id="UP000479357"/>
    </source>
</evidence>
<name>A0A6C0R1E4_9CAUD</name>
<protein>
    <recommendedName>
        <fullName evidence="1">dATP/dGTP diphosphohydrolase N-terminal domain-containing protein</fullName>
    </recommendedName>
</protein>
<dbReference type="EMBL" id="MN877442">
    <property type="protein sequence ID" value="QHZ59813.1"/>
    <property type="molecule type" value="Genomic_DNA"/>
</dbReference>
<sequence>MTEQAMRFNDNKPELSYILDVMPALKDMVAVMEFGANKYERNNWQRGFPKDKLLDSMLRHIDAFYSGEDVDPESGLPHVGHIMCNAAFLAYHFGSQSKYWQKKEGEIDAKEGKFEKFIDDLFTEGVNVDFPIGHIRGMHNVTLNSEGRDMVDKYFQEEFLND</sequence>